<evidence type="ECO:0000313" key="2">
    <source>
        <dbReference type="Proteomes" id="UP000297245"/>
    </source>
</evidence>
<name>A0A4S8ME03_DENBC</name>
<evidence type="ECO:0000313" key="1">
    <source>
        <dbReference type="EMBL" id="THV00274.1"/>
    </source>
</evidence>
<sequence>MGSITRLEDITHSQEAEGHSMGLGLLQKNDRTYLVTHHRGFIFWTVSPVLQVLIHSQFRQFIASLADQNLSEILNNQALIKRVDSIHNAIQRDVEHLTEMLWHTPKLLSDIFIVLIEVFGSGVDNNTLCWQALRLLQMFICRAEQINLLLIDADEFSQDDQSTLSTAENHQRWYPMTIYLQKVTLRHASGVFSKMIQELLFLVRDSFVDMDFFRDTNSFVPMTNFFRDTDTVFFRRTIVVHFIHWFSRCSNTDLYFRKLLIEAKILDLIDSAIAATAGGFELGQGSLPDES</sequence>
<organism evidence="1 2">
    <name type="scientific">Dendrothele bispora (strain CBS 962.96)</name>
    <dbReference type="NCBI Taxonomy" id="1314807"/>
    <lineage>
        <taxon>Eukaryota</taxon>
        <taxon>Fungi</taxon>
        <taxon>Dikarya</taxon>
        <taxon>Basidiomycota</taxon>
        <taxon>Agaricomycotina</taxon>
        <taxon>Agaricomycetes</taxon>
        <taxon>Agaricomycetidae</taxon>
        <taxon>Agaricales</taxon>
        <taxon>Agaricales incertae sedis</taxon>
        <taxon>Dendrothele</taxon>
    </lineage>
</organism>
<gene>
    <name evidence="1" type="ORF">K435DRAFT_854886</name>
</gene>
<protein>
    <submittedName>
        <fullName evidence="1">Uncharacterized protein</fullName>
    </submittedName>
</protein>
<proteinExistence type="predicted"/>
<keyword evidence="2" id="KW-1185">Reference proteome</keyword>
<reference evidence="1 2" key="1">
    <citation type="journal article" date="2019" name="Nat. Ecol. Evol.">
        <title>Megaphylogeny resolves global patterns of mushroom evolution.</title>
        <authorList>
            <person name="Varga T."/>
            <person name="Krizsan K."/>
            <person name="Foldi C."/>
            <person name="Dima B."/>
            <person name="Sanchez-Garcia M."/>
            <person name="Sanchez-Ramirez S."/>
            <person name="Szollosi G.J."/>
            <person name="Szarkandi J.G."/>
            <person name="Papp V."/>
            <person name="Albert L."/>
            <person name="Andreopoulos W."/>
            <person name="Angelini C."/>
            <person name="Antonin V."/>
            <person name="Barry K.W."/>
            <person name="Bougher N.L."/>
            <person name="Buchanan P."/>
            <person name="Buyck B."/>
            <person name="Bense V."/>
            <person name="Catcheside P."/>
            <person name="Chovatia M."/>
            <person name="Cooper J."/>
            <person name="Damon W."/>
            <person name="Desjardin D."/>
            <person name="Finy P."/>
            <person name="Geml J."/>
            <person name="Haridas S."/>
            <person name="Hughes K."/>
            <person name="Justo A."/>
            <person name="Karasinski D."/>
            <person name="Kautmanova I."/>
            <person name="Kiss B."/>
            <person name="Kocsube S."/>
            <person name="Kotiranta H."/>
            <person name="LaButti K.M."/>
            <person name="Lechner B.E."/>
            <person name="Liimatainen K."/>
            <person name="Lipzen A."/>
            <person name="Lukacs Z."/>
            <person name="Mihaltcheva S."/>
            <person name="Morgado L.N."/>
            <person name="Niskanen T."/>
            <person name="Noordeloos M.E."/>
            <person name="Ohm R.A."/>
            <person name="Ortiz-Santana B."/>
            <person name="Ovrebo C."/>
            <person name="Racz N."/>
            <person name="Riley R."/>
            <person name="Savchenko A."/>
            <person name="Shiryaev A."/>
            <person name="Soop K."/>
            <person name="Spirin V."/>
            <person name="Szebenyi C."/>
            <person name="Tomsovsky M."/>
            <person name="Tulloss R.E."/>
            <person name="Uehling J."/>
            <person name="Grigoriev I.V."/>
            <person name="Vagvolgyi C."/>
            <person name="Papp T."/>
            <person name="Martin F.M."/>
            <person name="Miettinen O."/>
            <person name="Hibbett D.S."/>
            <person name="Nagy L.G."/>
        </authorList>
    </citation>
    <scope>NUCLEOTIDE SEQUENCE [LARGE SCALE GENOMIC DNA]</scope>
    <source>
        <strain evidence="1 2">CBS 962.96</strain>
    </source>
</reference>
<dbReference type="AlphaFoldDB" id="A0A4S8ME03"/>
<accession>A0A4S8ME03</accession>
<dbReference type="Proteomes" id="UP000297245">
    <property type="component" value="Unassembled WGS sequence"/>
</dbReference>
<dbReference type="EMBL" id="ML179106">
    <property type="protein sequence ID" value="THV00274.1"/>
    <property type="molecule type" value="Genomic_DNA"/>
</dbReference>